<name>A0A653CEN1_CALMS</name>
<keyword evidence="1" id="KW-1133">Transmembrane helix</keyword>
<keyword evidence="3" id="KW-1185">Reference proteome</keyword>
<evidence type="ECO:0000313" key="3">
    <source>
        <dbReference type="Proteomes" id="UP000410492"/>
    </source>
</evidence>
<dbReference type="EMBL" id="CAACVG010007633">
    <property type="protein sequence ID" value="VEN46365.1"/>
    <property type="molecule type" value="Genomic_DNA"/>
</dbReference>
<proteinExistence type="predicted"/>
<keyword evidence="1" id="KW-0472">Membrane</keyword>
<evidence type="ECO:0000256" key="1">
    <source>
        <dbReference type="SAM" id="Phobius"/>
    </source>
</evidence>
<sequence length="85" mass="9891">MNPFHGVQEDSMNLLSLCHTPRPLIDNRFEWRILECTRACNRKAFKGKRLPRDPVIIAQFKLIDHTFYKLGTLLLIILMGIIIAN</sequence>
<dbReference type="AlphaFoldDB" id="A0A653CEN1"/>
<organism evidence="2 3">
    <name type="scientific">Callosobruchus maculatus</name>
    <name type="common">Southern cowpea weevil</name>
    <name type="synonym">Pulse bruchid</name>
    <dbReference type="NCBI Taxonomy" id="64391"/>
    <lineage>
        <taxon>Eukaryota</taxon>
        <taxon>Metazoa</taxon>
        <taxon>Ecdysozoa</taxon>
        <taxon>Arthropoda</taxon>
        <taxon>Hexapoda</taxon>
        <taxon>Insecta</taxon>
        <taxon>Pterygota</taxon>
        <taxon>Neoptera</taxon>
        <taxon>Endopterygota</taxon>
        <taxon>Coleoptera</taxon>
        <taxon>Polyphaga</taxon>
        <taxon>Cucujiformia</taxon>
        <taxon>Chrysomeloidea</taxon>
        <taxon>Chrysomelidae</taxon>
        <taxon>Bruchinae</taxon>
        <taxon>Bruchini</taxon>
        <taxon>Callosobruchus</taxon>
    </lineage>
</organism>
<evidence type="ECO:0000313" key="2">
    <source>
        <dbReference type="EMBL" id="VEN46365.1"/>
    </source>
</evidence>
<reference evidence="2 3" key="1">
    <citation type="submission" date="2019-01" db="EMBL/GenBank/DDBJ databases">
        <authorList>
            <person name="Sayadi A."/>
        </authorList>
    </citation>
    <scope>NUCLEOTIDE SEQUENCE [LARGE SCALE GENOMIC DNA]</scope>
</reference>
<protein>
    <submittedName>
        <fullName evidence="2">Uncharacterized protein</fullName>
    </submittedName>
</protein>
<keyword evidence="1" id="KW-0812">Transmembrane</keyword>
<accession>A0A653CEN1</accession>
<feature type="transmembrane region" description="Helical" evidence="1">
    <location>
        <begin position="67"/>
        <end position="84"/>
    </location>
</feature>
<dbReference type="Proteomes" id="UP000410492">
    <property type="component" value="Unassembled WGS sequence"/>
</dbReference>
<gene>
    <name evidence="2" type="ORF">CALMAC_LOCUS8488</name>
</gene>